<evidence type="ECO:0000313" key="7">
    <source>
        <dbReference type="Proteomes" id="UP000002852"/>
    </source>
</evidence>
<dbReference type="Pfam" id="PF09801">
    <property type="entry name" value="SYS1"/>
    <property type="match status" value="1"/>
</dbReference>
<dbReference type="RefSeq" id="XP_005810623.2">
    <property type="nucleotide sequence ID" value="XM_005810566.2"/>
</dbReference>
<proteinExistence type="predicted"/>
<keyword evidence="2 5" id="KW-0812">Transmembrane</keyword>
<evidence type="ECO:0000256" key="4">
    <source>
        <dbReference type="ARBA" id="ARBA00023136"/>
    </source>
</evidence>
<dbReference type="OrthoDB" id="542931at2759"/>
<evidence type="ECO:0000256" key="2">
    <source>
        <dbReference type="ARBA" id="ARBA00022692"/>
    </source>
</evidence>
<organism evidence="6 7">
    <name type="scientific">Xiphophorus maculatus</name>
    <name type="common">Southern platyfish</name>
    <name type="synonym">Platypoecilus maculatus</name>
    <dbReference type="NCBI Taxonomy" id="8083"/>
    <lineage>
        <taxon>Eukaryota</taxon>
        <taxon>Metazoa</taxon>
        <taxon>Chordata</taxon>
        <taxon>Craniata</taxon>
        <taxon>Vertebrata</taxon>
        <taxon>Euteleostomi</taxon>
        <taxon>Actinopterygii</taxon>
        <taxon>Neopterygii</taxon>
        <taxon>Teleostei</taxon>
        <taxon>Neoteleostei</taxon>
        <taxon>Acanthomorphata</taxon>
        <taxon>Ovalentaria</taxon>
        <taxon>Atherinomorphae</taxon>
        <taxon>Cyprinodontiformes</taxon>
        <taxon>Poeciliidae</taxon>
        <taxon>Poeciliinae</taxon>
        <taxon>Xiphophorus</taxon>
    </lineage>
</organism>
<keyword evidence="3 5" id="KW-1133">Transmembrane helix</keyword>
<dbReference type="eggNOG" id="ENOG502RA7Q">
    <property type="taxonomic scope" value="Eukaryota"/>
</dbReference>
<dbReference type="InParanoid" id="M4AF62"/>
<reference evidence="7" key="2">
    <citation type="journal article" date="2013" name="Nat. Genet.">
        <title>The genome of the platyfish, Xiphophorus maculatus, provides insights into evolutionary adaptation and several complex traits.</title>
        <authorList>
            <person name="Schartl M."/>
            <person name="Walter R.B."/>
            <person name="Shen Y."/>
            <person name="Garcia T."/>
            <person name="Catchen J."/>
            <person name="Amores A."/>
            <person name="Braasch I."/>
            <person name="Chalopin D."/>
            <person name="Volff J.N."/>
            <person name="Lesch K.P."/>
            <person name="Bisazza A."/>
            <person name="Minx P."/>
            <person name="Hillier L."/>
            <person name="Wilson R.K."/>
            <person name="Fuerstenberg S."/>
            <person name="Boore J."/>
            <person name="Searle S."/>
            <person name="Postlethwait J.H."/>
            <person name="Warren W.C."/>
        </authorList>
    </citation>
    <scope>NUCLEOTIDE SEQUENCE [LARGE SCALE GENOMIC DNA]</scope>
    <source>
        <strain evidence="7">JP 163 A</strain>
    </source>
</reference>
<dbReference type="GeneID" id="102219597"/>
<feature type="transmembrane region" description="Helical" evidence="5">
    <location>
        <begin position="199"/>
        <end position="216"/>
    </location>
</feature>
<dbReference type="GeneTree" id="ENSGT00940000154347"/>
<dbReference type="Ensembl" id="ENSXMAT00000013122.2">
    <property type="protein sequence ID" value="ENSXMAP00000013106.1"/>
    <property type="gene ID" value="ENSXMAG00000013084.2"/>
</dbReference>
<accession>M4AF62</accession>
<dbReference type="PANTHER" id="PTHR12952:SF1">
    <property type="entry name" value="TRANSMEMBRANE PROTEIN 244"/>
    <property type="match status" value="1"/>
</dbReference>
<feature type="transmembrane region" description="Helical" evidence="5">
    <location>
        <begin position="170"/>
        <end position="192"/>
    </location>
</feature>
<keyword evidence="4 5" id="KW-0472">Membrane</keyword>
<sequence>MDSSRNVLSHHLHPCLLSTQRNIWPQNCFFTRRRGVRNDHICKVPKWRRNEFISLDVKAAADAAPCFVIVWSLDGASVPASLGLAADCSLHPFCVTSSSGFKAANHEMAFKGKAVDSKTVLLNLLLCLLIFYSLFYMIGSVCFGAFRLDQFDGLIPFDFKTEPAESNSKYLVNLLSLELTYFCSGILFAAVVKRRVWDYALTVTLLHVMITSLVMLEFPTVWQWWLALVSGLFLMICNGQLIAYFTCQSEQSYATFSYY</sequence>
<evidence type="ECO:0000256" key="1">
    <source>
        <dbReference type="ARBA" id="ARBA00004141"/>
    </source>
</evidence>
<feature type="transmembrane region" description="Helical" evidence="5">
    <location>
        <begin position="222"/>
        <end position="245"/>
    </location>
</feature>
<comment type="subcellular location">
    <subcellularLocation>
        <location evidence="1">Membrane</location>
        <topology evidence="1">Multi-pass membrane protein</topology>
    </subcellularLocation>
</comment>
<reference evidence="6" key="3">
    <citation type="submission" date="2025-08" db="UniProtKB">
        <authorList>
            <consortium name="Ensembl"/>
        </authorList>
    </citation>
    <scope>IDENTIFICATION</scope>
    <source>
        <strain evidence="6">JP 163 A</strain>
    </source>
</reference>
<dbReference type="Proteomes" id="UP000002852">
    <property type="component" value="Unassembled WGS sequence"/>
</dbReference>
<dbReference type="InterPro" id="IPR019185">
    <property type="entry name" value="Integral_membrane_SYS1-rel"/>
</dbReference>
<evidence type="ECO:0000256" key="3">
    <source>
        <dbReference type="ARBA" id="ARBA00022989"/>
    </source>
</evidence>
<name>M4AF62_XIPMA</name>
<protein>
    <submittedName>
        <fullName evidence="6">Uncharacterized LOC102219597</fullName>
    </submittedName>
</protein>
<dbReference type="AlphaFoldDB" id="M4AF62"/>
<dbReference type="PANTHER" id="PTHR12952">
    <property type="entry name" value="SYS1"/>
    <property type="match status" value="1"/>
</dbReference>
<feature type="transmembrane region" description="Helical" evidence="5">
    <location>
        <begin position="120"/>
        <end position="146"/>
    </location>
</feature>
<reference evidence="6" key="4">
    <citation type="submission" date="2025-09" db="UniProtKB">
        <authorList>
            <consortium name="Ensembl"/>
        </authorList>
    </citation>
    <scope>IDENTIFICATION</scope>
    <source>
        <strain evidence="6">JP 163 A</strain>
    </source>
</reference>
<reference evidence="7" key="1">
    <citation type="submission" date="2012-01" db="EMBL/GenBank/DDBJ databases">
        <authorList>
            <person name="Walter R."/>
            <person name="Schartl M."/>
            <person name="Warren W."/>
        </authorList>
    </citation>
    <scope>NUCLEOTIDE SEQUENCE [LARGE SCALE GENOMIC DNA]</scope>
    <source>
        <strain evidence="7">JP 163 A</strain>
    </source>
</reference>
<dbReference type="STRING" id="8083.ENSXMAP00000013106"/>
<dbReference type="GO" id="GO:0016020">
    <property type="term" value="C:membrane"/>
    <property type="evidence" value="ECO:0007669"/>
    <property type="project" value="UniProtKB-SubCell"/>
</dbReference>
<evidence type="ECO:0000313" key="6">
    <source>
        <dbReference type="Ensembl" id="ENSXMAP00000013106.1"/>
    </source>
</evidence>
<evidence type="ECO:0000256" key="5">
    <source>
        <dbReference type="SAM" id="Phobius"/>
    </source>
</evidence>
<dbReference type="HOGENOM" id="CLU_1073487_0_0_1"/>
<keyword evidence="7" id="KW-1185">Reference proteome</keyword>
<dbReference type="KEGG" id="xma:102219597"/>